<dbReference type="SUPFAM" id="SSF50956">
    <property type="entry name" value="Thermostable phytase (3-phytase)"/>
    <property type="match status" value="1"/>
</dbReference>
<evidence type="ECO:0000313" key="2">
    <source>
        <dbReference type="EMBL" id="RLV55068.1"/>
    </source>
</evidence>
<accession>A0A3L8PKE2</accession>
<evidence type="ECO:0000256" key="1">
    <source>
        <dbReference type="SAM" id="SignalP"/>
    </source>
</evidence>
<evidence type="ECO:0000313" key="3">
    <source>
        <dbReference type="Proteomes" id="UP000282515"/>
    </source>
</evidence>
<feature type="chain" id="PRO_5018331861" description="WD40 repeat domain-containing protein" evidence="1">
    <location>
        <begin position="26"/>
        <end position="294"/>
    </location>
</feature>
<dbReference type="AlphaFoldDB" id="A0A3L8PKE2"/>
<feature type="signal peptide" evidence="1">
    <location>
        <begin position="1"/>
        <end position="25"/>
    </location>
</feature>
<name>A0A3L8PKE2_9ACTN</name>
<keyword evidence="3" id="KW-1185">Reference proteome</keyword>
<organism evidence="2 3">
    <name type="scientific">Aeromicrobium phragmitis</name>
    <dbReference type="NCBI Taxonomy" id="2478914"/>
    <lineage>
        <taxon>Bacteria</taxon>
        <taxon>Bacillati</taxon>
        <taxon>Actinomycetota</taxon>
        <taxon>Actinomycetes</taxon>
        <taxon>Propionibacteriales</taxon>
        <taxon>Nocardioidaceae</taxon>
        <taxon>Aeromicrobium</taxon>
    </lineage>
</organism>
<keyword evidence="1" id="KW-0732">Signal</keyword>
<comment type="caution">
    <text evidence="2">The sequence shown here is derived from an EMBL/GenBank/DDBJ whole genome shotgun (WGS) entry which is preliminary data.</text>
</comment>
<evidence type="ECO:0008006" key="4">
    <source>
        <dbReference type="Google" id="ProtNLM"/>
    </source>
</evidence>
<proteinExistence type="predicted"/>
<dbReference type="Proteomes" id="UP000282515">
    <property type="component" value="Unassembled WGS sequence"/>
</dbReference>
<sequence>MLIPGLLIALLVVVAVASLTGRAEASEATPVSRLGDPRITESSGLVVSATHDDLAYTINDSGHEPLVFAVRISTGETVGVTRLDGVEVVDPEAIALHEGRLWVADTGDNTASRSDVALLAFDEPGPGEHAVRPGRHLVTLDVPADIEALLIRPEDGSLFLVTKTVGRADVYRADARPAGTAVSFHRTDLVAPPVVTDGAFAPDGSSIALVSYLGVQVLDPISWELRESLTLPQLEQAESLAFLDARTVLVGSEGANSPLVALDVPAPPVPAIAVAALPAGGLALVVSALRGLPL</sequence>
<gene>
    <name evidence="2" type="ORF">D9V41_13330</name>
</gene>
<reference evidence="2 3" key="1">
    <citation type="submission" date="2018-10" db="EMBL/GenBank/DDBJ databases">
        <title>Aeromicrobium sp. 9W16Y-2 whole genome shotgun sequence.</title>
        <authorList>
            <person name="Li F."/>
        </authorList>
    </citation>
    <scope>NUCLEOTIDE SEQUENCE [LARGE SCALE GENOMIC DNA]</scope>
    <source>
        <strain evidence="2 3">9W16Y-2</strain>
    </source>
</reference>
<dbReference type="EMBL" id="RDBF01000011">
    <property type="protein sequence ID" value="RLV55068.1"/>
    <property type="molecule type" value="Genomic_DNA"/>
</dbReference>
<protein>
    <recommendedName>
        <fullName evidence="4">WD40 repeat domain-containing protein</fullName>
    </recommendedName>
</protein>